<feature type="signal peptide" evidence="1">
    <location>
        <begin position="1"/>
        <end position="17"/>
    </location>
</feature>
<evidence type="ECO:0000256" key="1">
    <source>
        <dbReference type="SAM" id="SignalP"/>
    </source>
</evidence>
<keyword evidence="3" id="KW-1185">Reference proteome</keyword>
<evidence type="ECO:0008006" key="4">
    <source>
        <dbReference type="Google" id="ProtNLM"/>
    </source>
</evidence>
<evidence type="ECO:0000313" key="2">
    <source>
        <dbReference type="EMBL" id="TGK01719.1"/>
    </source>
</evidence>
<evidence type="ECO:0000313" key="3">
    <source>
        <dbReference type="Proteomes" id="UP000297453"/>
    </source>
</evidence>
<gene>
    <name evidence="2" type="ORF">EHO59_11265</name>
</gene>
<dbReference type="OrthoDB" id="322123at2"/>
<reference evidence="2" key="1">
    <citation type="journal article" date="2019" name="PLoS Negl. Trop. Dis.">
        <title>Revisiting the worldwide diversity of Leptospira species in the environment.</title>
        <authorList>
            <person name="Vincent A.T."/>
            <person name="Schiettekatte O."/>
            <person name="Bourhy P."/>
            <person name="Veyrier F.J."/>
            <person name="Picardeau M."/>
        </authorList>
    </citation>
    <scope>NUCLEOTIDE SEQUENCE [LARGE SCALE GENOMIC DNA]</scope>
    <source>
        <strain evidence="2">SSS9</strain>
    </source>
</reference>
<comment type="caution">
    <text evidence="2">The sequence shown here is derived from an EMBL/GenBank/DDBJ whole genome shotgun (WGS) entry which is preliminary data.</text>
</comment>
<dbReference type="AlphaFoldDB" id="A0A4V3JBC0"/>
<dbReference type="NCBIfam" id="NF047480">
    <property type="entry name" value="Lepto_Lp29"/>
    <property type="match status" value="1"/>
</dbReference>
<dbReference type="Proteomes" id="UP000297453">
    <property type="component" value="Unassembled WGS sequence"/>
</dbReference>
<protein>
    <recommendedName>
        <fullName evidence="4">Lipoprotein</fullName>
    </recommendedName>
</protein>
<sequence>MRILFLLLAILALNSCASRYSLNKLEAGPQSSQKITKKFKIAYIGFNTFKSTKHKNPEGKVEFEAVAEQDSRTLREPIGGSYPIPGENKPNGLRKDISQEKVMGFARSYLSVTGPTGIKELEKFLEIAKGPEGYSYSLRNLPYDYYIVGLHSPVFEKPRNAAYGFLSVFSSLLSVVTIGILPSYEAYEANTLVRIYDKNLNLLKEFEYDNDYSVWRALWIPPNPKECGIGSLTCLGMFSPVVRTNPSIVFEAGSAKMSADLNDYIANLK</sequence>
<organism evidence="2 3">
    <name type="scientific">Leptospira semungkisensis</name>
    <dbReference type="NCBI Taxonomy" id="2484985"/>
    <lineage>
        <taxon>Bacteria</taxon>
        <taxon>Pseudomonadati</taxon>
        <taxon>Spirochaetota</taxon>
        <taxon>Spirochaetia</taxon>
        <taxon>Leptospirales</taxon>
        <taxon>Leptospiraceae</taxon>
        <taxon>Leptospira</taxon>
    </lineage>
</organism>
<proteinExistence type="predicted"/>
<dbReference type="EMBL" id="RQEP01000016">
    <property type="protein sequence ID" value="TGK01719.1"/>
    <property type="molecule type" value="Genomic_DNA"/>
</dbReference>
<keyword evidence="1" id="KW-0732">Signal</keyword>
<name>A0A4V3JBC0_9LEPT</name>
<feature type="chain" id="PRO_5020374271" description="Lipoprotein" evidence="1">
    <location>
        <begin position="18"/>
        <end position="269"/>
    </location>
</feature>
<accession>A0A4V3JBC0</accession>